<gene>
    <name evidence="1" type="ORF">MIND_00130900</name>
</gene>
<dbReference type="EMBL" id="JACAZF010000001">
    <property type="protein sequence ID" value="KAF7316128.1"/>
    <property type="molecule type" value="Genomic_DNA"/>
</dbReference>
<protein>
    <recommendedName>
        <fullName evidence="3">F-box domain-containing protein</fullName>
    </recommendedName>
</protein>
<dbReference type="Proteomes" id="UP000636479">
    <property type="component" value="Unassembled WGS sequence"/>
</dbReference>
<dbReference type="AlphaFoldDB" id="A0A8H6WIH3"/>
<organism evidence="1 2">
    <name type="scientific">Mycena indigotica</name>
    <dbReference type="NCBI Taxonomy" id="2126181"/>
    <lineage>
        <taxon>Eukaryota</taxon>
        <taxon>Fungi</taxon>
        <taxon>Dikarya</taxon>
        <taxon>Basidiomycota</taxon>
        <taxon>Agaricomycotina</taxon>
        <taxon>Agaricomycetes</taxon>
        <taxon>Agaricomycetidae</taxon>
        <taxon>Agaricales</taxon>
        <taxon>Marasmiineae</taxon>
        <taxon>Mycenaceae</taxon>
        <taxon>Mycena</taxon>
    </lineage>
</organism>
<dbReference type="OrthoDB" id="2989737at2759"/>
<keyword evidence="2" id="KW-1185">Reference proteome</keyword>
<accession>A0A8H6WIH3</accession>
<evidence type="ECO:0000313" key="1">
    <source>
        <dbReference type="EMBL" id="KAF7316128.1"/>
    </source>
</evidence>
<name>A0A8H6WIH3_9AGAR</name>
<evidence type="ECO:0008006" key="3">
    <source>
        <dbReference type="Google" id="ProtNLM"/>
    </source>
</evidence>
<dbReference type="GeneID" id="59340757"/>
<dbReference type="RefSeq" id="XP_037226151.1">
    <property type="nucleotide sequence ID" value="XM_037358241.1"/>
</dbReference>
<dbReference type="SUPFAM" id="SSF52047">
    <property type="entry name" value="RNI-like"/>
    <property type="match status" value="1"/>
</dbReference>
<reference evidence="1" key="1">
    <citation type="submission" date="2020-05" db="EMBL/GenBank/DDBJ databases">
        <title>Mycena genomes resolve the evolution of fungal bioluminescence.</title>
        <authorList>
            <person name="Tsai I.J."/>
        </authorList>
    </citation>
    <scope>NUCLEOTIDE SEQUENCE</scope>
    <source>
        <strain evidence="1">171206Taipei</strain>
    </source>
</reference>
<comment type="caution">
    <text evidence="1">The sequence shown here is derived from an EMBL/GenBank/DDBJ whole genome shotgun (WGS) entry which is preliminary data.</text>
</comment>
<proteinExistence type="predicted"/>
<sequence>MSNPLPQELLDSIVDFVPSHEYQTLASCSLAFRGLATPARPRQFHTITLMHGPPGRSKARRSQITPSQKFSALLERSPDIAKLIKTLNIIDGEDERYWTTNRNAGRALAMVIPLLTALENLSFRVEGRTLTRWSALAAGVKAALKDIAPQLQGIHFCGLIFDSAPAVKEIFTILQASMPSRLKELSLSFEADGPPLGEIRTETGENWRLQLQSLVFSDHEIGGQMTNFVTKVVDLSCLRSLSFSGLAEEELDVFFRALPPANVIEEFTVWFISDYLPPQGPPNFATHFPRLRRLYLSAFFPLAVFRGVLENCLSIPTLSLDSITCESPHFQFLFDGTQADEQAEWQRFVEVLKRFPKSVQGMQFGISSWLTNTKPAVECSRRVASIVDHLDASHLLRVETVLPHALIHSFYTPKAEQ</sequence>
<evidence type="ECO:0000313" key="2">
    <source>
        <dbReference type="Proteomes" id="UP000636479"/>
    </source>
</evidence>